<dbReference type="Proteomes" id="UP000193335">
    <property type="component" value="Unassembled WGS sequence"/>
</dbReference>
<dbReference type="RefSeq" id="WP_085398623.1">
    <property type="nucleotide sequence ID" value="NZ_NAFL01000194.1"/>
</dbReference>
<accession>A0A1Y2JWE6</accession>
<dbReference type="PANTHER" id="PTHR46268:SF27">
    <property type="entry name" value="UNIVERSAL STRESS PROTEIN RV2623"/>
    <property type="match status" value="1"/>
</dbReference>
<keyword evidence="2" id="KW-0547">Nucleotide-binding</keyword>
<dbReference type="SUPFAM" id="SSF52402">
    <property type="entry name" value="Adenine nucleotide alpha hydrolases-like"/>
    <property type="match status" value="2"/>
</dbReference>
<dbReference type="AlphaFoldDB" id="A0A1Y2JWE6"/>
<dbReference type="GO" id="GO:0005524">
    <property type="term" value="F:ATP binding"/>
    <property type="evidence" value="ECO:0007669"/>
    <property type="project" value="UniProtKB-KW"/>
</dbReference>
<comment type="caution">
    <text evidence="5">The sequence shown here is derived from an EMBL/GenBank/DDBJ whole genome shotgun (WGS) entry which is preliminary data.</text>
</comment>
<evidence type="ECO:0000256" key="1">
    <source>
        <dbReference type="ARBA" id="ARBA00008791"/>
    </source>
</evidence>
<comment type="similarity">
    <text evidence="1">Belongs to the universal stress protein A family.</text>
</comment>
<proteinExistence type="inferred from homology"/>
<dbReference type="InterPro" id="IPR014729">
    <property type="entry name" value="Rossmann-like_a/b/a_fold"/>
</dbReference>
<gene>
    <name evidence="5" type="ORF">BSZ19_04250</name>
</gene>
<dbReference type="CDD" id="cd00293">
    <property type="entry name" value="USP-like"/>
    <property type="match status" value="2"/>
</dbReference>
<dbReference type="Gene3D" id="3.40.50.620">
    <property type="entry name" value="HUPs"/>
    <property type="match status" value="2"/>
</dbReference>
<dbReference type="Pfam" id="PF00582">
    <property type="entry name" value="Usp"/>
    <property type="match status" value="2"/>
</dbReference>
<dbReference type="InterPro" id="IPR006015">
    <property type="entry name" value="Universal_stress_UspA"/>
</dbReference>
<evidence type="ECO:0000256" key="3">
    <source>
        <dbReference type="ARBA" id="ARBA00022840"/>
    </source>
</evidence>
<dbReference type="InterPro" id="IPR006016">
    <property type="entry name" value="UspA"/>
</dbReference>
<evidence type="ECO:0000313" key="6">
    <source>
        <dbReference type="Proteomes" id="UP000193335"/>
    </source>
</evidence>
<dbReference type="PRINTS" id="PR01438">
    <property type="entry name" value="UNVRSLSTRESS"/>
</dbReference>
<dbReference type="EMBL" id="NAFL01000194">
    <property type="protein sequence ID" value="OSJ36411.1"/>
    <property type="molecule type" value="Genomic_DNA"/>
</dbReference>
<feature type="domain" description="UspA" evidence="4">
    <location>
        <begin position="2"/>
        <end position="130"/>
    </location>
</feature>
<evidence type="ECO:0000313" key="5">
    <source>
        <dbReference type="EMBL" id="OSJ36411.1"/>
    </source>
</evidence>
<reference evidence="5 6" key="1">
    <citation type="submission" date="2017-03" db="EMBL/GenBank/DDBJ databases">
        <title>Whole genome sequences of fourteen strains of Bradyrhizobium canariense and one strain of Bradyrhizobium japonicum isolated from Lupinus (Papilionoideae: Genisteae) species in Algeria.</title>
        <authorList>
            <person name="Crovadore J."/>
            <person name="Chekireb D."/>
            <person name="Brachmann A."/>
            <person name="Chablais R."/>
            <person name="Cochard B."/>
            <person name="Lefort F."/>
        </authorList>
    </citation>
    <scope>NUCLEOTIDE SEQUENCE [LARGE SCALE GENOMIC DNA]</scope>
    <source>
        <strain evidence="5 6">UBMA197</strain>
    </source>
</reference>
<feature type="domain" description="UspA" evidence="4">
    <location>
        <begin position="138"/>
        <end position="279"/>
    </location>
</feature>
<keyword evidence="3" id="KW-0067">ATP-binding</keyword>
<sequence>MNIVAATDFSTRSNRALRKAGLSARSLDAKLHLVHVVDDDQPKELVHIEEREAQRVLVEQIVSMPELQNVQCYPTVVKGHPFDGILRAAAAADADLVVMGAHRKQFLRDIFTGTTIERVIRGGRYPVLMVNNEAQRRYERALVPVDMSDTSADAIRVGLSTGLLAEGTILHAFSPMAKTRLLSSGASGAVISGYVDSERQKAMEELTKFLVTNKLGTQRWFLQVAEGGPMQVITRAVSERRPDMLVMGTHGRSGMLRALIGSVTEEVLRSLNVDVLVVPPGGSERTIANPPIAPAPKA</sequence>
<name>A0A1Y2JWE6_BRAJP</name>
<evidence type="ECO:0000259" key="4">
    <source>
        <dbReference type="Pfam" id="PF00582"/>
    </source>
</evidence>
<evidence type="ECO:0000256" key="2">
    <source>
        <dbReference type="ARBA" id="ARBA00022741"/>
    </source>
</evidence>
<protein>
    <submittedName>
        <fullName evidence="5">Universal stress protein</fullName>
    </submittedName>
</protein>
<dbReference type="PANTHER" id="PTHR46268">
    <property type="entry name" value="STRESS RESPONSE PROTEIN NHAX"/>
    <property type="match status" value="1"/>
</dbReference>
<organism evidence="5 6">
    <name type="scientific">Bradyrhizobium japonicum</name>
    <dbReference type="NCBI Taxonomy" id="375"/>
    <lineage>
        <taxon>Bacteria</taxon>
        <taxon>Pseudomonadati</taxon>
        <taxon>Pseudomonadota</taxon>
        <taxon>Alphaproteobacteria</taxon>
        <taxon>Hyphomicrobiales</taxon>
        <taxon>Nitrobacteraceae</taxon>
        <taxon>Bradyrhizobium</taxon>
    </lineage>
</organism>